<proteinExistence type="predicted"/>
<evidence type="ECO:0000313" key="1">
    <source>
        <dbReference type="EMBL" id="KJS59980.1"/>
    </source>
</evidence>
<comment type="caution">
    <text evidence="1">The sequence shown here is derived from an EMBL/GenBank/DDBJ whole genome shotgun (WGS) entry which is preliminary data.</text>
</comment>
<dbReference type="EMBL" id="JZKH01000054">
    <property type="protein sequence ID" value="KJS59980.1"/>
    <property type="molecule type" value="Genomic_DNA"/>
</dbReference>
<dbReference type="Proteomes" id="UP000033699">
    <property type="component" value="Unassembled WGS sequence"/>
</dbReference>
<keyword evidence="2" id="KW-1185">Reference proteome</keyword>
<gene>
    <name evidence="1" type="ORF">VM95_23960</name>
</gene>
<protein>
    <submittedName>
        <fullName evidence="1">Uncharacterized protein</fullName>
    </submittedName>
</protein>
<dbReference type="OrthoDB" id="5174585at2"/>
<reference evidence="1 2" key="1">
    <citation type="submission" date="2015-02" db="EMBL/GenBank/DDBJ databases">
        <authorList>
            <person name="Ju K.-S."/>
            <person name="Doroghazi J.R."/>
            <person name="Metcalf W."/>
        </authorList>
    </citation>
    <scope>NUCLEOTIDE SEQUENCE [LARGE SCALE GENOMIC DNA]</scope>
    <source>
        <strain evidence="1 2">ATCC 31215</strain>
    </source>
</reference>
<dbReference type="RefSeq" id="WP_045700130.1">
    <property type="nucleotide sequence ID" value="NZ_JZKH01000054.1"/>
</dbReference>
<dbReference type="PATRIC" id="fig|359131.3.peg.5806"/>
<accession>A0A0F2TCE9</accession>
<evidence type="ECO:0000313" key="2">
    <source>
        <dbReference type="Proteomes" id="UP000033699"/>
    </source>
</evidence>
<sequence length="666" mass="70263">MSGVLEERYGVAMSGVAWDSGNFKLWGGQAADVILFSPKQPMLARSATTGRYEAACTEFRAQKDNTYQIIGGAASFTATSAIQADDSQLAALKDQWRQTLAGAQDAPQNPIFVPLNTRKGQTALAIPAVSGTVSDLTAKANDAGTPGGTVTYLADLTAYGAQEWADAIRNGRSPVAQVMLSYEYLRYMPQCSVEILMHGDRVFQHFSGELKASYDGWLYGGSVDIQAQLESLRADSSIEMKFYGLDDLPGGMEKIKESVTNTIIDQGLKALLGMLFQPKPDVKPAVAGSSGGIFGGANLALKWQRAEQAADITTKLEFGGFTWLTERADVDLSIFAALDDSYVTTVNTELQFPSTITVVGNPQVASTAVALDYSEGQAPQSPVFLADGGSKSYVVTSAAPDNVTVHYDAKINYAPGSWPIVDDAASGTVKQGFGNILIKPSQWVGSTTIYLYVKNAAAKGIQLINPTMGNDYLVVNVTYTSPGLTQPIKASTKLTMDTPVTFSYPISPGGQPGTATFSAFGIIGGKLVHAAEQPLGINESAVFVLVSDTGVQLISDAAVLAEDDATAQDLLRKKDNVVVTGGTGDGKQGETTKAAAGNGAGHLKGTLVGVEYDDTGAWLLIDSPDGRHRLALHSDRQAARFTEREAVDVALDPAGAVARVTVELPA</sequence>
<name>A0A0F2TCE9_STRR3</name>
<dbReference type="AlphaFoldDB" id="A0A0F2TCE9"/>
<organism evidence="1 2">
    <name type="scientific">Streptomyces rubellomurinus (strain ATCC 31215)</name>
    <dbReference type="NCBI Taxonomy" id="359131"/>
    <lineage>
        <taxon>Bacteria</taxon>
        <taxon>Bacillati</taxon>
        <taxon>Actinomycetota</taxon>
        <taxon>Actinomycetes</taxon>
        <taxon>Kitasatosporales</taxon>
        <taxon>Streptomycetaceae</taxon>
        <taxon>Streptomyces</taxon>
    </lineage>
</organism>